<reference evidence="15" key="3">
    <citation type="submission" date="2025-09" db="UniProtKB">
        <authorList>
            <consortium name="Ensembl"/>
        </authorList>
    </citation>
    <scope>IDENTIFICATION</scope>
</reference>
<evidence type="ECO:0000256" key="3">
    <source>
        <dbReference type="ARBA" id="ARBA00005923"/>
    </source>
</evidence>
<dbReference type="Ensembl" id="ENSACLT00000014796.2">
    <property type="protein sequence ID" value="ENSACLP00000014450.2"/>
    <property type="gene ID" value="ENSACLG00000009854.2"/>
</dbReference>
<dbReference type="GO" id="GO:0032981">
    <property type="term" value="P:mitochondrial respiratory chain complex I assembly"/>
    <property type="evidence" value="ECO:0007669"/>
    <property type="project" value="TreeGrafter"/>
</dbReference>
<keyword evidence="6" id="KW-0813">Transport</keyword>
<reference evidence="15" key="1">
    <citation type="submission" date="2018-05" db="EMBL/GenBank/DDBJ databases">
        <authorList>
            <person name="Datahose"/>
        </authorList>
    </citation>
    <scope>NUCLEOTIDE SEQUENCE</scope>
</reference>
<proteinExistence type="inferred from homology"/>
<evidence type="ECO:0000256" key="2">
    <source>
        <dbReference type="ARBA" id="ARBA00004443"/>
    </source>
</evidence>
<dbReference type="Bgee" id="ENSACLG00000009854">
    <property type="expression patterns" value="Expressed in brain"/>
</dbReference>
<evidence type="ECO:0000256" key="8">
    <source>
        <dbReference type="ARBA" id="ARBA00022792"/>
    </source>
</evidence>
<evidence type="ECO:0000256" key="1">
    <source>
        <dbReference type="ARBA" id="ARBA00003195"/>
    </source>
</evidence>
<dbReference type="Proteomes" id="UP000265100">
    <property type="component" value="Chromosome 12"/>
</dbReference>
<evidence type="ECO:0000313" key="15">
    <source>
        <dbReference type="Ensembl" id="ENSACLP00000014450.2"/>
    </source>
</evidence>
<comment type="function">
    <text evidence="1">Accessory subunit of the mitochondrial membrane respiratory chain NADH dehydrogenase (Complex I), that is believed not to be involved in catalysis. Complex I functions in the transfer of electrons from NADH to the respiratory chain. The immediate electron acceptor for the enzyme is believed to be ubiquinone.</text>
</comment>
<evidence type="ECO:0000256" key="13">
    <source>
        <dbReference type="ARBA" id="ARBA00031368"/>
    </source>
</evidence>
<reference evidence="15" key="2">
    <citation type="submission" date="2025-08" db="UniProtKB">
        <authorList>
            <consortium name="Ensembl"/>
        </authorList>
    </citation>
    <scope>IDENTIFICATION</scope>
</reference>
<evidence type="ECO:0000256" key="10">
    <source>
        <dbReference type="ARBA" id="ARBA00022982"/>
    </source>
</evidence>
<keyword evidence="7" id="KW-0679">Respiratory chain</keyword>
<evidence type="ECO:0000256" key="9">
    <source>
        <dbReference type="ARBA" id="ARBA00022946"/>
    </source>
</evidence>
<gene>
    <name evidence="15" type="primary">NDUFB2</name>
</gene>
<evidence type="ECO:0000256" key="4">
    <source>
        <dbReference type="ARBA" id="ARBA00011533"/>
    </source>
</evidence>
<keyword evidence="16" id="KW-1185">Reference proteome</keyword>
<evidence type="ECO:0000256" key="14">
    <source>
        <dbReference type="ARBA" id="ARBA00031736"/>
    </source>
</evidence>
<keyword evidence="12" id="KW-0472">Membrane</keyword>
<dbReference type="AlphaFoldDB" id="A0A3P8PBR6"/>
<dbReference type="InterPro" id="IPR026627">
    <property type="entry name" value="NDUFB2_animal"/>
</dbReference>
<comment type="subcellular location">
    <subcellularLocation>
        <location evidence="2">Mitochondrion inner membrane</location>
        <topology evidence="2">Peripheral membrane protein</topology>
        <orientation evidence="2">Matrix side</orientation>
    </subcellularLocation>
</comment>
<keyword evidence="8" id="KW-0999">Mitochondrion inner membrane</keyword>
<evidence type="ECO:0000256" key="12">
    <source>
        <dbReference type="ARBA" id="ARBA00023136"/>
    </source>
</evidence>
<dbReference type="GO" id="GO:0005743">
    <property type="term" value="C:mitochondrial inner membrane"/>
    <property type="evidence" value="ECO:0007669"/>
    <property type="project" value="UniProtKB-SubCell"/>
</dbReference>
<evidence type="ECO:0000256" key="6">
    <source>
        <dbReference type="ARBA" id="ARBA00022448"/>
    </source>
</evidence>
<comment type="subunit">
    <text evidence="4">Complex I is composed of 45 different subunits.</text>
</comment>
<comment type="similarity">
    <text evidence="3">Belongs to the complex I NDUFB2 subunit family.</text>
</comment>
<evidence type="ECO:0000256" key="5">
    <source>
        <dbReference type="ARBA" id="ARBA00014585"/>
    </source>
</evidence>
<protein>
    <recommendedName>
        <fullName evidence="5">NADH dehydrogenase [ubiquinone] 1 beta subcomplex subunit 2, mitochondrial</fullName>
    </recommendedName>
    <alternativeName>
        <fullName evidence="13">Complex I-AGGG</fullName>
    </alternativeName>
    <alternativeName>
        <fullName evidence="14">NADH-ubiquinone oxidoreductase AGGG subunit</fullName>
    </alternativeName>
</protein>
<dbReference type="PANTHER" id="PTHR15223:SF1">
    <property type="entry name" value="NADH DEHYDROGENASE [UBIQUINONE] 1 BETA SUBCOMPLEX SUBUNIT 2, MITOCHONDRIAL"/>
    <property type="match status" value="1"/>
</dbReference>
<keyword evidence="9" id="KW-0809">Transit peptide</keyword>
<dbReference type="GeneTree" id="ENSGT00990000204681"/>
<dbReference type="PANTHER" id="PTHR15223">
    <property type="entry name" value="NADH-UBIQUINONE OXIDOREDUCTASE AGGG SUBUNIT"/>
    <property type="match status" value="1"/>
</dbReference>
<dbReference type="GO" id="GO:0045271">
    <property type="term" value="C:respiratory chain complex I"/>
    <property type="evidence" value="ECO:0007669"/>
    <property type="project" value="InterPro"/>
</dbReference>
<dbReference type="Pfam" id="PF14813">
    <property type="entry name" value="NADH_B2"/>
    <property type="match status" value="1"/>
</dbReference>
<dbReference type="STRING" id="8154.ENSACLP00000014450"/>
<keyword evidence="11" id="KW-0496">Mitochondrion</keyword>
<evidence type="ECO:0000256" key="11">
    <source>
        <dbReference type="ARBA" id="ARBA00023128"/>
    </source>
</evidence>
<name>A0A3P8PBR6_ASTCA</name>
<keyword evidence="10" id="KW-0249">Electron transport</keyword>
<sequence>MTPYEQALWRQRSGARGPSDLLQHGPMRIMSRKARQYLQLTEKQKFESELIIGVMWFWILWHCWHDPDALLGHLRWPDASEWMRICIHPSIPFIPDDEE</sequence>
<accession>A0A3P8PBR6</accession>
<evidence type="ECO:0000313" key="16">
    <source>
        <dbReference type="Proteomes" id="UP000265100"/>
    </source>
</evidence>
<organism evidence="15 16">
    <name type="scientific">Astatotilapia calliptera</name>
    <name type="common">Eastern happy</name>
    <name type="synonym">Chromis callipterus</name>
    <dbReference type="NCBI Taxonomy" id="8154"/>
    <lineage>
        <taxon>Eukaryota</taxon>
        <taxon>Metazoa</taxon>
        <taxon>Chordata</taxon>
        <taxon>Craniata</taxon>
        <taxon>Vertebrata</taxon>
        <taxon>Euteleostomi</taxon>
        <taxon>Actinopterygii</taxon>
        <taxon>Neopterygii</taxon>
        <taxon>Teleostei</taxon>
        <taxon>Neoteleostei</taxon>
        <taxon>Acanthomorphata</taxon>
        <taxon>Ovalentaria</taxon>
        <taxon>Cichlomorphae</taxon>
        <taxon>Cichliformes</taxon>
        <taxon>Cichlidae</taxon>
        <taxon>African cichlids</taxon>
        <taxon>Pseudocrenilabrinae</taxon>
        <taxon>Haplochromini</taxon>
        <taxon>Astatotilapia</taxon>
    </lineage>
</organism>
<evidence type="ECO:0000256" key="7">
    <source>
        <dbReference type="ARBA" id="ARBA00022660"/>
    </source>
</evidence>